<dbReference type="InterPro" id="IPR014729">
    <property type="entry name" value="Rossmann-like_a/b/a_fold"/>
</dbReference>
<name>A0A1H9TW65_9ACTN</name>
<dbReference type="STRING" id="943816.AN217_16570"/>
<feature type="domain" description="UspA" evidence="2">
    <location>
        <begin position="173"/>
        <end position="226"/>
    </location>
</feature>
<dbReference type="AlphaFoldDB" id="A0A1H9TW65"/>
<keyword evidence="4" id="KW-1185">Reference proteome</keyword>
<feature type="domain" description="UspA" evidence="2">
    <location>
        <begin position="53"/>
        <end position="123"/>
    </location>
</feature>
<evidence type="ECO:0000313" key="3">
    <source>
        <dbReference type="EMBL" id="SES01339.1"/>
    </source>
</evidence>
<dbReference type="Pfam" id="PF00582">
    <property type="entry name" value="Usp"/>
    <property type="match status" value="2"/>
</dbReference>
<dbReference type="EMBL" id="FOGO01000007">
    <property type="protein sequence ID" value="SES01339.1"/>
    <property type="molecule type" value="Genomic_DNA"/>
</dbReference>
<evidence type="ECO:0000256" key="1">
    <source>
        <dbReference type="ARBA" id="ARBA00008791"/>
    </source>
</evidence>
<dbReference type="PRINTS" id="PR01438">
    <property type="entry name" value="UNVRSLSTRESS"/>
</dbReference>
<dbReference type="RefSeq" id="WP_177214282.1">
    <property type="nucleotide sequence ID" value="NZ_FOGO01000007.1"/>
</dbReference>
<organism evidence="3 4">
    <name type="scientific">Streptomyces qinglanensis</name>
    <dbReference type="NCBI Taxonomy" id="943816"/>
    <lineage>
        <taxon>Bacteria</taxon>
        <taxon>Bacillati</taxon>
        <taxon>Actinomycetota</taxon>
        <taxon>Actinomycetes</taxon>
        <taxon>Kitasatosporales</taxon>
        <taxon>Streptomycetaceae</taxon>
        <taxon>Streptomyces</taxon>
    </lineage>
</organism>
<dbReference type="Proteomes" id="UP000182841">
    <property type="component" value="Unassembled WGS sequence"/>
</dbReference>
<dbReference type="InterPro" id="IPR006016">
    <property type="entry name" value="UspA"/>
</dbReference>
<sequence>MTAPYVVVGVDGSAVAVRALDRAADEAARRRTGLHLVYAVPDRDEAAPVLASARTRLRARHPGLPVAATAAEGGAVRALVRESAGASLTVVGAGGLGAVAGALFGSVSLRLAARPPGPLLVVRGARIRDEGCAVLLGLESDAEADAAAYAFAEAERRGARLRIFLRSRAGTGTDRPDPVRALLAATREASVAVVEAHRRTHRLGPQLGQVAHALLHHSHCPVLVVPAPPV</sequence>
<comment type="similarity">
    <text evidence="1">Belongs to the universal stress protein A family.</text>
</comment>
<dbReference type="InterPro" id="IPR006015">
    <property type="entry name" value="Universal_stress_UspA"/>
</dbReference>
<gene>
    <name evidence="3" type="ORF">SAMN05421870_10749</name>
</gene>
<accession>A0A1H9TW65</accession>
<dbReference type="PANTHER" id="PTHR46553">
    <property type="entry name" value="ADENINE NUCLEOTIDE ALPHA HYDROLASES-LIKE SUPERFAMILY PROTEIN"/>
    <property type="match status" value="1"/>
</dbReference>
<dbReference type="Gene3D" id="3.40.50.620">
    <property type="entry name" value="HUPs"/>
    <property type="match status" value="2"/>
</dbReference>
<protein>
    <submittedName>
        <fullName evidence="3">Nucleotide-binding universal stress protein, UspA family</fullName>
    </submittedName>
</protein>
<reference evidence="4" key="1">
    <citation type="submission" date="2016-10" db="EMBL/GenBank/DDBJ databases">
        <authorList>
            <person name="Varghese N."/>
            <person name="Submissions S."/>
        </authorList>
    </citation>
    <scope>NUCLEOTIDE SEQUENCE [LARGE SCALE GENOMIC DNA]</scope>
    <source>
        <strain evidence="4">CGMCC 4.6825</strain>
    </source>
</reference>
<proteinExistence type="inferred from homology"/>
<dbReference type="PANTHER" id="PTHR46553:SF3">
    <property type="entry name" value="ADENINE NUCLEOTIDE ALPHA HYDROLASES-LIKE SUPERFAMILY PROTEIN"/>
    <property type="match status" value="1"/>
</dbReference>
<evidence type="ECO:0000313" key="4">
    <source>
        <dbReference type="Proteomes" id="UP000182841"/>
    </source>
</evidence>
<dbReference type="SUPFAM" id="SSF52402">
    <property type="entry name" value="Adenine nucleotide alpha hydrolases-like"/>
    <property type="match status" value="2"/>
</dbReference>
<evidence type="ECO:0000259" key="2">
    <source>
        <dbReference type="Pfam" id="PF00582"/>
    </source>
</evidence>